<sequence length="181" mass="19979">MKLVVLFICILSMSLTSCSTTKPSVGQPNPVIKEKKAIEKPEIETEIITVIDFISDQSIGGVSGAFVGNQMDVFAKELQQDFPKASINRVAEGVEFMTSTQIKTEVLDKVLDYTSTYNFNLIIDQKDLSTQQIEDLISKAESKKISVIVLNSGQSKNQSHLEIGFVANDFLISKAIEQTKN</sequence>
<name>A0A1M4SUT7_9FLAO</name>
<organism evidence="2 3">
    <name type="scientific">Psychroflexus salarius</name>
    <dbReference type="NCBI Taxonomy" id="1155689"/>
    <lineage>
        <taxon>Bacteria</taxon>
        <taxon>Pseudomonadati</taxon>
        <taxon>Bacteroidota</taxon>
        <taxon>Flavobacteriia</taxon>
        <taxon>Flavobacteriales</taxon>
        <taxon>Flavobacteriaceae</taxon>
        <taxon>Psychroflexus</taxon>
    </lineage>
</organism>
<reference evidence="2 3" key="1">
    <citation type="submission" date="2016-11" db="EMBL/GenBank/DDBJ databases">
        <authorList>
            <person name="Jaros S."/>
            <person name="Januszkiewicz K."/>
            <person name="Wedrychowicz H."/>
        </authorList>
    </citation>
    <scope>NUCLEOTIDE SEQUENCE [LARGE SCALE GENOMIC DNA]</scope>
    <source>
        <strain evidence="2 3">DSM 25661</strain>
    </source>
</reference>
<evidence type="ECO:0000256" key="1">
    <source>
        <dbReference type="SAM" id="SignalP"/>
    </source>
</evidence>
<keyword evidence="3" id="KW-1185">Reference proteome</keyword>
<dbReference type="STRING" id="1155689.SAMN05444278_101337"/>
<feature type="signal peptide" evidence="1">
    <location>
        <begin position="1"/>
        <end position="17"/>
    </location>
</feature>
<proteinExistence type="predicted"/>
<evidence type="ECO:0000313" key="2">
    <source>
        <dbReference type="EMBL" id="SHE35928.1"/>
    </source>
</evidence>
<dbReference type="Proteomes" id="UP000184462">
    <property type="component" value="Unassembled WGS sequence"/>
</dbReference>
<feature type="chain" id="PRO_5012725274" evidence="1">
    <location>
        <begin position="18"/>
        <end position="181"/>
    </location>
</feature>
<keyword evidence="1" id="KW-0732">Signal</keyword>
<dbReference type="EMBL" id="FQTW01000001">
    <property type="protein sequence ID" value="SHE35928.1"/>
    <property type="molecule type" value="Genomic_DNA"/>
</dbReference>
<protein>
    <submittedName>
        <fullName evidence="2">Uncharacterized protein</fullName>
    </submittedName>
</protein>
<gene>
    <name evidence="2" type="ORF">SAMN05444278_101337</name>
</gene>
<dbReference type="RefSeq" id="WP_143185625.1">
    <property type="nucleotide sequence ID" value="NZ_FQTW01000001.1"/>
</dbReference>
<dbReference type="PROSITE" id="PS51257">
    <property type="entry name" value="PROKAR_LIPOPROTEIN"/>
    <property type="match status" value="1"/>
</dbReference>
<dbReference type="AlphaFoldDB" id="A0A1M4SUT7"/>
<evidence type="ECO:0000313" key="3">
    <source>
        <dbReference type="Proteomes" id="UP000184462"/>
    </source>
</evidence>
<accession>A0A1M4SUT7</accession>